<proteinExistence type="predicted"/>
<evidence type="ECO:0000313" key="1">
    <source>
        <dbReference type="EMBL" id="KAF5859924.1"/>
    </source>
</evidence>
<keyword evidence="2" id="KW-1185">Reference proteome</keyword>
<gene>
    <name evidence="1" type="ORF">ETB97_002183</name>
</gene>
<dbReference type="SUPFAM" id="SSF52047">
    <property type="entry name" value="RNI-like"/>
    <property type="match status" value="1"/>
</dbReference>
<name>A0A8H6A4C6_PETAA</name>
<sequence>MVYLSSELVLEILKYAEPNIAPFLRINSQWFFCGISLVWRHVWSGVLHRVPKNRRQIYTSEIRGFRIYPEATKYLGELSHLPWPKLEMLYIDFGYDDKLGQSVALTDNPYLKCYMHRGLTGIHLQGAFDPELLRLSQVSCPRIQRFSISTSGTRITPEVFLEYLQESPSLTDISINSEELVTREILNHLAGRDGLQHLYLEGIIDIDAIKALNISSPFKTLQHLTVSATEAALPLLVGVIGSVRSIHLTLDGPRDPLRDVTFDSVALKHISNLVELRVLNLFVWGNMRIRNEDMVSLKSLTQLRRLSISGACATSLIAPRLQDADFEELFRNLGQLESLNFDVFRSDITTDSLKSLGRCCPSLQRCEIMGIYDMAAFRYEKAPLFPALVLLSIGAFTNLERMMSSRRPYEHVRQIEKHFPNLQELDCTFRTFPIVQDEFPEKVLRTWWKRQEARKTKP</sequence>
<dbReference type="Gene3D" id="3.80.10.10">
    <property type="entry name" value="Ribonuclease Inhibitor"/>
    <property type="match status" value="1"/>
</dbReference>
<dbReference type="GO" id="GO:0019005">
    <property type="term" value="C:SCF ubiquitin ligase complex"/>
    <property type="evidence" value="ECO:0007669"/>
    <property type="project" value="TreeGrafter"/>
</dbReference>
<dbReference type="PANTHER" id="PTHR13318">
    <property type="entry name" value="PARTNER OF PAIRED, ISOFORM B-RELATED"/>
    <property type="match status" value="1"/>
</dbReference>
<evidence type="ECO:0000313" key="2">
    <source>
        <dbReference type="Proteomes" id="UP000541154"/>
    </source>
</evidence>
<dbReference type="EMBL" id="SPNV01000147">
    <property type="protein sequence ID" value="KAF5859924.1"/>
    <property type="molecule type" value="Genomic_DNA"/>
</dbReference>
<dbReference type="InterPro" id="IPR032675">
    <property type="entry name" value="LRR_dom_sf"/>
</dbReference>
<comment type="caution">
    <text evidence="1">The sequence shown here is derived from an EMBL/GenBank/DDBJ whole genome shotgun (WGS) entry which is preliminary data.</text>
</comment>
<dbReference type="AlphaFoldDB" id="A0A8H6A4C6"/>
<organism evidence="1 2">
    <name type="scientific">Petromyces alliaceus</name>
    <name type="common">Aspergillus alliaceus</name>
    <dbReference type="NCBI Taxonomy" id="209559"/>
    <lineage>
        <taxon>Eukaryota</taxon>
        <taxon>Fungi</taxon>
        <taxon>Dikarya</taxon>
        <taxon>Ascomycota</taxon>
        <taxon>Pezizomycotina</taxon>
        <taxon>Eurotiomycetes</taxon>
        <taxon>Eurotiomycetidae</taxon>
        <taxon>Eurotiales</taxon>
        <taxon>Aspergillaceae</taxon>
        <taxon>Aspergillus</taxon>
        <taxon>Aspergillus subgen. Circumdati</taxon>
    </lineage>
</organism>
<dbReference type="Proteomes" id="UP000541154">
    <property type="component" value="Unassembled WGS sequence"/>
</dbReference>
<accession>A0A8H6A4C6</accession>
<reference evidence="1 2" key="1">
    <citation type="submission" date="2019-04" db="EMBL/GenBank/DDBJ databases">
        <title>Aspergillus burnettii sp. nov., novel species from soil in southeast Queensland.</title>
        <authorList>
            <person name="Gilchrist C.L.M."/>
            <person name="Pitt J.I."/>
            <person name="Lange L."/>
            <person name="Lacey H.J."/>
            <person name="Vuong D."/>
            <person name="Midgley D.J."/>
            <person name="Greenfield P."/>
            <person name="Bradbury M."/>
            <person name="Lacey E."/>
            <person name="Busk P.K."/>
            <person name="Pilgaard B."/>
            <person name="Chooi Y.H."/>
            <person name="Piggott A.M."/>
        </authorList>
    </citation>
    <scope>NUCLEOTIDE SEQUENCE [LARGE SCALE GENOMIC DNA]</scope>
    <source>
        <strain evidence="1 2">FRR 5400</strain>
    </source>
</reference>
<dbReference type="GO" id="GO:0031146">
    <property type="term" value="P:SCF-dependent proteasomal ubiquitin-dependent protein catabolic process"/>
    <property type="evidence" value="ECO:0007669"/>
    <property type="project" value="TreeGrafter"/>
</dbReference>
<protein>
    <submittedName>
        <fullName evidence="1">Uncharacterized protein</fullName>
    </submittedName>
</protein>